<organism evidence="2 3">
    <name type="scientific">Halopseudomonas formosensis</name>
    <dbReference type="NCBI Taxonomy" id="1002526"/>
    <lineage>
        <taxon>Bacteria</taxon>
        <taxon>Pseudomonadati</taxon>
        <taxon>Pseudomonadota</taxon>
        <taxon>Gammaproteobacteria</taxon>
        <taxon>Pseudomonadales</taxon>
        <taxon>Pseudomonadaceae</taxon>
        <taxon>Halopseudomonas</taxon>
    </lineage>
</organism>
<evidence type="ECO:0000259" key="1">
    <source>
        <dbReference type="Pfam" id="PF03050"/>
    </source>
</evidence>
<protein>
    <submittedName>
        <fullName evidence="2">Transposase IS66 family protein</fullName>
    </submittedName>
</protein>
<gene>
    <name evidence="2" type="ORF">SAMN05216578_1153</name>
</gene>
<feature type="domain" description="Transposase IS66 central" evidence="1">
    <location>
        <begin position="28"/>
        <end position="85"/>
    </location>
</feature>
<dbReference type="Proteomes" id="UP000242815">
    <property type="component" value="Unassembled WGS sequence"/>
</dbReference>
<evidence type="ECO:0000313" key="3">
    <source>
        <dbReference type="Proteomes" id="UP000242815"/>
    </source>
</evidence>
<dbReference type="EMBL" id="FOYD01000015">
    <property type="protein sequence ID" value="SFQ88876.1"/>
    <property type="molecule type" value="Genomic_DNA"/>
</dbReference>
<sequence length="111" mass="12839">MPKGIQCAVLLLIGDLYVNRGHPSTVPYTMRRKIRQQKSEPILQQLKSWLDKTQPHITPQSALGKAISYLSNNWSRLIRYLEGGHRFHRGAERITSRICLFISSWSVLRPK</sequence>
<evidence type="ECO:0000313" key="2">
    <source>
        <dbReference type="EMBL" id="SFQ88876.1"/>
    </source>
</evidence>
<proteinExistence type="predicted"/>
<dbReference type="InterPro" id="IPR004291">
    <property type="entry name" value="Transposase_IS66_central"/>
</dbReference>
<reference evidence="2 3" key="1">
    <citation type="submission" date="2016-10" db="EMBL/GenBank/DDBJ databases">
        <authorList>
            <person name="de Groot N.N."/>
        </authorList>
    </citation>
    <scope>NUCLEOTIDE SEQUENCE [LARGE SCALE GENOMIC DNA]</scope>
    <source>
        <strain evidence="2 3">JCM 18415</strain>
    </source>
</reference>
<accession>A0A1I6C6R2</accession>
<dbReference type="AlphaFoldDB" id="A0A1I6C6R2"/>
<name>A0A1I6C6R2_9GAMM</name>
<dbReference type="Pfam" id="PF03050">
    <property type="entry name" value="DDE_Tnp_IS66"/>
    <property type="match status" value="1"/>
</dbReference>